<dbReference type="InterPro" id="IPR013216">
    <property type="entry name" value="Methyltransf_11"/>
</dbReference>
<dbReference type="PANTHER" id="PTHR43591:SF24">
    <property type="entry name" value="2-METHOXY-6-POLYPRENYL-1,4-BENZOQUINOL METHYLASE, MITOCHONDRIAL"/>
    <property type="match status" value="1"/>
</dbReference>
<gene>
    <name evidence="2" type="ORF">CDEB00056_LOCUS23992</name>
</gene>
<dbReference type="Pfam" id="PF08241">
    <property type="entry name" value="Methyltransf_11"/>
    <property type="match status" value="1"/>
</dbReference>
<reference evidence="2" key="1">
    <citation type="submission" date="2021-01" db="EMBL/GenBank/DDBJ databases">
        <authorList>
            <person name="Corre E."/>
            <person name="Pelletier E."/>
            <person name="Niang G."/>
            <person name="Scheremetjew M."/>
            <person name="Finn R."/>
            <person name="Kale V."/>
            <person name="Holt S."/>
            <person name="Cochrane G."/>
            <person name="Meng A."/>
            <person name="Brown T."/>
            <person name="Cohen L."/>
        </authorList>
    </citation>
    <scope>NUCLEOTIDE SEQUENCE</scope>
    <source>
        <strain evidence="2">MM31A-1</strain>
    </source>
</reference>
<evidence type="ECO:0000259" key="1">
    <source>
        <dbReference type="Pfam" id="PF08241"/>
    </source>
</evidence>
<dbReference type="EMBL" id="HBIO01031301">
    <property type="protein sequence ID" value="CAE0479138.1"/>
    <property type="molecule type" value="Transcribed_RNA"/>
</dbReference>
<dbReference type="SUPFAM" id="SSF53335">
    <property type="entry name" value="S-adenosyl-L-methionine-dependent methyltransferases"/>
    <property type="match status" value="1"/>
</dbReference>
<evidence type="ECO:0000313" key="2">
    <source>
        <dbReference type="EMBL" id="CAE0479138.1"/>
    </source>
</evidence>
<dbReference type="CDD" id="cd02440">
    <property type="entry name" value="AdoMet_MTases"/>
    <property type="match status" value="1"/>
</dbReference>
<dbReference type="InterPro" id="IPR029063">
    <property type="entry name" value="SAM-dependent_MTases_sf"/>
</dbReference>
<protein>
    <recommendedName>
        <fullName evidence="1">Methyltransferase type 11 domain-containing protein</fullName>
    </recommendedName>
</protein>
<dbReference type="GO" id="GO:0008757">
    <property type="term" value="F:S-adenosylmethionine-dependent methyltransferase activity"/>
    <property type="evidence" value="ECO:0007669"/>
    <property type="project" value="InterPro"/>
</dbReference>
<dbReference type="PANTHER" id="PTHR43591">
    <property type="entry name" value="METHYLTRANSFERASE"/>
    <property type="match status" value="1"/>
</dbReference>
<proteinExistence type="predicted"/>
<organism evidence="2">
    <name type="scientific">Chaetoceros debilis</name>
    <dbReference type="NCBI Taxonomy" id="122233"/>
    <lineage>
        <taxon>Eukaryota</taxon>
        <taxon>Sar</taxon>
        <taxon>Stramenopiles</taxon>
        <taxon>Ochrophyta</taxon>
        <taxon>Bacillariophyta</taxon>
        <taxon>Coscinodiscophyceae</taxon>
        <taxon>Chaetocerotophycidae</taxon>
        <taxon>Chaetocerotales</taxon>
        <taxon>Chaetocerotaceae</taxon>
        <taxon>Chaetoceros</taxon>
    </lineage>
</organism>
<accession>A0A7S3QJI8</accession>
<name>A0A7S3QJI8_9STRA</name>
<dbReference type="Gene3D" id="3.40.50.150">
    <property type="entry name" value="Vaccinia Virus protein VP39"/>
    <property type="match status" value="1"/>
</dbReference>
<dbReference type="AlphaFoldDB" id="A0A7S3QJI8"/>
<feature type="domain" description="Methyltransferase type 11" evidence="1">
    <location>
        <begin position="44"/>
        <end position="151"/>
    </location>
</feature>
<sequence>MYYSYENYNDRSKTYTGLRQPVGMAEQLSHFCEQKTPVKEQTLLDAGCGTGNYMIQYAKEFKEIRAIDFNEGMLFEARSNLKQDMSLMDSCDIKVTQGSIIDLKDFKDESVHSICNNQVIHHLRGDDNFADAKAAFASFYRVLKPGGKLVLNWVSEDLTLKGTWWGELISETVHRWGKRVPSEEEMVKMFKEVGFQDVKLEPLTGKDQILYNPELYFNVRSFIDIDNFKRTDSTFSLCTEEELQKAVEKVKEMDANGTLDTWFADKEKERQTFGQTLNLYATKPMC</sequence>